<dbReference type="AlphaFoldDB" id="A0A183SWJ6"/>
<reference evidence="1 2" key="2">
    <citation type="submission" date="2018-11" db="EMBL/GenBank/DDBJ databases">
        <authorList>
            <consortium name="Pathogen Informatics"/>
        </authorList>
    </citation>
    <scope>NUCLEOTIDE SEQUENCE [LARGE SCALE GENOMIC DNA]</scope>
    <source>
        <strain evidence="1 2">NST_G2</strain>
    </source>
</reference>
<sequence>MLFRVEAVFEELKSLKACKSPGPNEIPAKLLLELAQELASNRPERRMALGTRELARYKVDIATLSETLFSEQGQLEEVGAGFTFFWSGQPKAERCDAGVAFAIRNDIVGCLPCLPQVTGGVNQGCVLAPTLFSLMFSAMLMDAYCDEQPGIRIAYRTDGTFSTFGVCRLQRACLRLQSMTCSSRTTAPLTP</sequence>
<keyword evidence="2" id="KW-1185">Reference proteome</keyword>
<proteinExistence type="predicted"/>
<evidence type="ECO:0000313" key="2">
    <source>
        <dbReference type="Proteomes" id="UP000275846"/>
    </source>
</evidence>
<gene>
    <name evidence="1" type="ORF">SSLN_LOCUS8594</name>
</gene>
<evidence type="ECO:0000313" key="3">
    <source>
        <dbReference type="WBParaSite" id="SSLN_0000892901-mRNA-1"/>
    </source>
</evidence>
<reference evidence="3" key="1">
    <citation type="submission" date="2016-06" db="UniProtKB">
        <authorList>
            <consortium name="WormBaseParasite"/>
        </authorList>
    </citation>
    <scope>IDENTIFICATION</scope>
</reference>
<accession>A0A183SWJ6</accession>
<evidence type="ECO:0000313" key="1">
    <source>
        <dbReference type="EMBL" id="VDL94979.1"/>
    </source>
</evidence>
<dbReference type="WBParaSite" id="SSLN_0000892901-mRNA-1">
    <property type="protein sequence ID" value="SSLN_0000892901-mRNA-1"/>
    <property type="gene ID" value="SSLN_0000892901"/>
</dbReference>
<dbReference type="EMBL" id="UYSU01034741">
    <property type="protein sequence ID" value="VDL94979.1"/>
    <property type="molecule type" value="Genomic_DNA"/>
</dbReference>
<name>A0A183SWJ6_SCHSO</name>
<organism evidence="3">
    <name type="scientific">Schistocephalus solidus</name>
    <name type="common">Tapeworm</name>
    <dbReference type="NCBI Taxonomy" id="70667"/>
    <lineage>
        <taxon>Eukaryota</taxon>
        <taxon>Metazoa</taxon>
        <taxon>Spiralia</taxon>
        <taxon>Lophotrochozoa</taxon>
        <taxon>Platyhelminthes</taxon>
        <taxon>Cestoda</taxon>
        <taxon>Eucestoda</taxon>
        <taxon>Diphyllobothriidea</taxon>
        <taxon>Diphyllobothriidae</taxon>
        <taxon>Schistocephalus</taxon>
    </lineage>
</organism>
<dbReference type="Proteomes" id="UP000275846">
    <property type="component" value="Unassembled WGS sequence"/>
</dbReference>
<protein>
    <submittedName>
        <fullName evidence="3">Reverse transcriptase domain-containing protein</fullName>
    </submittedName>
</protein>